<protein>
    <submittedName>
        <fullName evidence="2">Uncharacterized protein</fullName>
    </submittedName>
</protein>
<proteinExistence type="predicted"/>
<comment type="caution">
    <text evidence="2">The sequence shown here is derived from an EMBL/GenBank/DDBJ whole genome shotgun (WGS) entry which is preliminary data.</text>
</comment>
<dbReference type="EMBL" id="QGNW01001070">
    <property type="protein sequence ID" value="RVW56868.1"/>
    <property type="molecule type" value="Genomic_DNA"/>
</dbReference>
<reference evidence="2 3" key="1">
    <citation type="journal article" date="2018" name="PLoS Genet.">
        <title>Population sequencing reveals clonal diversity and ancestral inbreeding in the grapevine cultivar Chardonnay.</title>
        <authorList>
            <person name="Roach M.J."/>
            <person name="Johnson D.L."/>
            <person name="Bohlmann J."/>
            <person name="van Vuuren H.J."/>
            <person name="Jones S.J."/>
            <person name="Pretorius I.S."/>
            <person name="Schmidt S.A."/>
            <person name="Borneman A.R."/>
        </authorList>
    </citation>
    <scope>NUCLEOTIDE SEQUENCE [LARGE SCALE GENOMIC DNA]</scope>
    <source>
        <strain evidence="3">cv. Chardonnay</strain>
        <tissue evidence="2">Leaf</tissue>
    </source>
</reference>
<sequence>MNGRKKGKRELCGGPLVINTPTGKKKKVPTKGIVIRSPISSGLPAVSSDSERIPGQNRSGPSIPATERPTLLAEAETSVDQSGSPHPDADVAGASCLDPLPPTAHPMEEMGAERQGLPPCEPSSLALVPVKGPAAGRSCPARDLKSSISGQLQDRLLETIEVSYSSA</sequence>
<evidence type="ECO:0000256" key="1">
    <source>
        <dbReference type="SAM" id="MobiDB-lite"/>
    </source>
</evidence>
<evidence type="ECO:0000313" key="2">
    <source>
        <dbReference type="EMBL" id="RVW56868.1"/>
    </source>
</evidence>
<gene>
    <name evidence="2" type="ORF">CK203_078538</name>
</gene>
<organism evidence="2 3">
    <name type="scientific">Vitis vinifera</name>
    <name type="common">Grape</name>
    <dbReference type="NCBI Taxonomy" id="29760"/>
    <lineage>
        <taxon>Eukaryota</taxon>
        <taxon>Viridiplantae</taxon>
        <taxon>Streptophyta</taxon>
        <taxon>Embryophyta</taxon>
        <taxon>Tracheophyta</taxon>
        <taxon>Spermatophyta</taxon>
        <taxon>Magnoliopsida</taxon>
        <taxon>eudicotyledons</taxon>
        <taxon>Gunneridae</taxon>
        <taxon>Pentapetalae</taxon>
        <taxon>rosids</taxon>
        <taxon>Vitales</taxon>
        <taxon>Vitaceae</taxon>
        <taxon>Viteae</taxon>
        <taxon>Vitis</taxon>
    </lineage>
</organism>
<dbReference type="AlphaFoldDB" id="A0A438FA91"/>
<name>A0A438FA91_VITVI</name>
<accession>A0A438FA91</accession>
<feature type="region of interest" description="Disordered" evidence="1">
    <location>
        <begin position="1"/>
        <end position="120"/>
    </location>
</feature>
<evidence type="ECO:0000313" key="3">
    <source>
        <dbReference type="Proteomes" id="UP000288805"/>
    </source>
</evidence>
<dbReference type="Proteomes" id="UP000288805">
    <property type="component" value="Unassembled WGS sequence"/>
</dbReference>